<keyword evidence="21" id="KW-1185">Reference proteome</keyword>
<keyword evidence="11 18" id="KW-0560">Oxidoreductase</keyword>
<keyword evidence="13 18" id="KW-0472">Membrane</keyword>
<feature type="transmembrane region" description="Helical" evidence="18">
    <location>
        <begin position="421"/>
        <end position="441"/>
    </location>
</feature>
<dbReference type="GO" id="GO:0047134">
    <property type="term" value="F:protein-disulfide reductase [NAD(P)H] activity"/>
    <property type="evidence" value="ECO:0007669"/>
    <property type="project" value="UniProtKB-EC"/>
</dbReference>
<feature type="transmembrane region" description="Helical" evidence="18">
    <location>
        <begin position="167"/>
        <end position="199"/>
    </location>
</feature>
<dbReference type="Pfam" id="PF02683">
    <property type="entry name" value="DsbD_TM"/>
    <property type="match status" value="1"/>
</dbReference>
<keyword evidence="4 18" id="KW-1003">Cell membrane</keyword>
<dbReference type="EC" id="1.8.1.8" evidence="18"/>
<name>A0ABW3GF58_9PROT</name>
<dbReference type="SUPFAM" id="SSF52833">
    <property type="entry name" value="Thioredoxin-like"/>
    <property type="match status" value="1"/>
</dbReference>
<evidence type="ECO:0000256" key="13">
    <source>
        <dbReference type="ARBA" id="ARBA00023136"/>
    </source>
</evidence>
<dbReference type="InterPro" id="IPR028250">
    <property type="entry name" value="DsbDN"/>
</dbReference>
<dbReference type="InterPro" id="IPR035671">
    <property type="entry name" value="DsbD_gamma"/>
</dbReference>
<reference evidence="21" key="1">
    <citation type="journal article" date="2019" name="Int. J. Syst. Evol. Microbiol.">
        <title>The Global Catalogue of Microorganisms (GCM) 10K type strain sequencing project: providing services to taxonomists for standard genome sequencing and annotation.</title>
        <authorList>
            <consortium name="The Broad Institute Genomics Platform"/>
            <consortium name="The Broad Institute Genome Sequencing Center for Infectious Disease"/>
            <person name="Wu L."/>
            <person name="Ma J."/>
        </authorList>
    </citation>
    <scope>NUCLEOTIDE SEQUENCE [LARGE SCALE GENOMIC DNA]</scope>
    <source>
        <strain evidence="21">CCUG 59685</strain>
    </source>
</reference>
<dbReference type="Gene3D" id="2.60.40.1250">
    <property type="entry name" value="Thiol:disulfide interchange protein DsbD, N-terminal domain"/>
    <property type="match status" value="1"/>
</dbReference>
<comment type="similarity">
    <text evidence="2 18">Belongs to the thioredoxin family. DsbD subfamily.</text>
</comment>
<evidence type="ECO:0000256" key="6">
    <source>
        <dbReference type="ARBA" id="ARBA00022692"/>
    </source>
</evidence>
<evidence type="ECO:0000256" key="14">
    <source>
        <dbReference type="ARBA" id="ARBA00023157"/>
    </source>
</evidence>
<accession>A0ABW3GF58</accession>
<evidence type="ECO:0000256" key="1">
    <source>
        <dbReference type="ARBA" id="ARBA00004429"/>
    </source>
</evidence>
<evidence type="ECO:0000256" key="16">
    <source>
        <dbReference type="ARBA" id="ARBA00047388"/>
    </source>
</evidence>
<comment type="function">
    <text evidence="18">Required to facilitate the formation of correct disulfide bonds in some periplasmic proteins and for the assembly of the periplasmic c-type cytochromes. Acts by transferring electrons from cytoplasmic thioredoxin to the periplasm. This transfer involves a cascade of disulfide bond formation and reduction steps.</text>
</comment>
<dbReference type="HAMAP" id="MF_00399">
    <property type="entry name" value="DbsD"/>
    <property type="match status" value="1"/>
</dbReference>
<sequence>MLCVMVLPVHAASQFSKLFTEDSSEDFLPVDQAFKVDAALTDATHAQIRFTVAPGHYLYRDRIQLLPASGTTQLSLPAGETKHDPNFGEQQVFHHDTVAEVTFAGATPQVLQVRYQGCSEKGLCYPPQTKSLALDAVASADNIRSAQPVNAESEDEFSGKLLASGHWWQIVAGFFGAGLLLAFTPCVFPMIPILSGIIVGKNAHVSRGKAFTLSLAYTLGMCLTYTLAGVAAGLSGQLLSSALQTPAALIIGALIFVVLSFSMFGFYELKLPSAVENYFFNWSSRFKGGHLASDFLMGAISALIISPCVAAPLAGALLYISQTHDVVLGAVALFSLSLGMGVPLLLIGASAGTVLPKAGEWMNVVRRLFGVLMLAVSVWIVSPLLPVSAQLVLWAALCIVPAIYLRAIDPLPADAGSTARLCKGFAVMLLLYGAALLVGAWSGARSPLQPLQGVMSASAKDVQALPFKRVQSVQALENALAAAQGKPVMLDFYADWCVSCKEYEQFVFSQPEVRAALKDVVLLQADVTENRAEDAALLKRFELFGPPGIVFFDAQGRPLQPVIKGYQDVTQFLDRLRKLPLSAMEKSAHA</sequence>
<evidence type="ECO:0000256" key="4">
    <source>
        <dbReference type="ARBA" id="ARBA00022475"/>
    </source>
</evidence>
<evidence type="ECO:0000256" key="3">
    <source>
        <dbReference type="ARBA" id="ARBA00022448"/>
    </source>
</evidence>
<keyword evidence="3 18" id="KW-0813">Transport</keyword>
<feature type="transmembrane region" description="Helical" evidence="18">
    <location>
        <begin position="295"/>
        <end position="320"/>
    </location>
</feature>
<keyword evidence="5 18" id="KW-0997">Cell inner membrane</keyword>
<feature type="transmembrane region" description="Helical" evidence="18">
    <location>
        <begin position="246"/>
        <end position="267"/>
    </location>
</feature>
<evidence type="ECO:0000256" key="2">
    <source>
        <dbReference type="ARBA" id="ARBA00007241"/>
    </source>
</evidence>
<evidence type="ECO:0000256" key="7">
    <source>
        <dbReference type="ARBA" id="ARBA00022729"/>
    </source>
</evidence>
<dbReference type="PANTHER" id="PTHR32234:SF0">
    <property type="entry name" value="THIOL:DISULFIDE INTERCHANGE PROTEIN DSBD"/>
    <property type="match status" value="1"/>
</dbReference>
<keyword evidence="12 18" id="KW-0520">NAD</keyword>
<dbReference type="InterPro" id="IPR036249">
    <property type="entry name" value="Thioredoxin-like_sf"/>
</dbReference>
<comment type="catalytic activity">
    <reaction evidence="16 18">
        <text>[protein]-dithiol + NAD(+) = [protein]-disulfide + NADH + H(+)</text>
        <dbReference type="Rhea" id="RHEA:18749"/>
        <dbReference type="Rhea" id="RHEA-COMP:10593"/>
        <dbReference type="Rhea" id="RHEA-COMP:10594"/>
        <dbReference type="ChEBI" id="CHEBI:15378"/>
        <dbReference type="ChEBI" id="CHEBI:29950"/>
        <dbReference type="ChEBI" id="CHEBI:50058"/>
        <dbReference type="ChEBI" id="CHEBI:57540"/>
        <dbReference type="ChEBI" id="CHEBI:57945"/>
        <dbReference type="EC" id="1.8.1.8"/>
    </reaction>
</comment>
<keyword evidence="14 18" id="KW-1015">Disulfide bond</keyword>
<protein>
    <recommendedName>
        <fullName evidence="18">Thiol:disulfide interchange protein DsbD</fullName>
        <ecNumber evidence="18">1.8.1.8</ecNumber>
    </recommendedName>
    <alternativeName>
        <fullName evidence="18">Protein-disulfide reductase</fullName>
        <shortName evidence="18">Disulfide reductase</shortName>
    </alternativeName>
</protein>
<evidence type="ECO:0000256" key="15">
    <source>
        <dbReference type="ARBA" id="ARBA00023284"/>
    </source>
</evidence>
<dbReference type="Pfam" id="PF11412">
    <property type="entry name" value="DsbD_N"/>
    <property type="match status" value="1"/>
</dbReference>
<evidence type="ECO:0000256" key="8">
    <source>
        <dbReference type="ARBA" id="ARBA00022748"/>
    </source>
</evidence>
<dbReference type="InterPro" id="IPR013766">
    <property type="entry name" value="Thioredoxin_domain"/>
</dbReference>
<feature type="transmembrane region" description="Helical" evidence="18">
    <location>
        <begin position="211"/>
        <end position="234"/>
    </location>
</feature>
<dbReference type="SUPFAM" id="SSF74863">
    <property type="entry name" value="Thiol:disulfide interchange protein DsbD, N-terminal domain (DsbD-alpha)"/>
    <property type="match status" value="1"/>
</dbReference>
<feature type="transmembrane region" description="Helical" evidence="18">
    <location>
        <begin position="326"/>
        <end position="347"/>
    </location>
</feature>
<evidence type="ECO:0000256" key="17">
    <source>
        <dbReference type="ARBA" id="ARBA00047804"/>
    </source>
</evidence>
<keyword evidence="9 18" id="KW-0249">Electron transport</keyword>
<dbReference type="InterPro" id="IPR036929">
    <property type="entry name" value="DsbDN_sf"/>
</dbReference>
<feature type="disulfide bond" description="Redox-active" evidence="18">
    <location>
        <begin position="186"/>
        <end position="308"/>
    </location>
</feature>
<evidence type="ECO:0000256" key="12">
    <source>
        <dbReference type="ARBA" id="ARBA00023027"/>
    </source>
</evidence>
<dbReference type="InterPro" id="IPR022910">
    <property type="entry name" value="Thiol_diS_interchange_DbsD"/>
</dbReference>
<feature type="transmembrane region" description="Helical" evidence="18">
    <location>
        <begin position="391"/>
        <end position="409"/>
    </location>
</feature>
<evidence type="ECO:0000259" key="19">
    <source>
        <dbReference type="PROSITE" id="PS51352"/>
    </source>
</evidence>
<evidence type="ECO:0000256" key="18">
    <source>
        <dbReference type="HAMAP-Rule" id="MF_00399"/>
    </source>
</evidence>
<evidence type="ECO:0000313" key="21">
    <source>
        <dbReference type="Proteomes" id="UP001597106"/>
    </source>
</evidence>
<feature type="disulfide bond" description="Redox-active" evidence="18">
    <location>
        <begin position="497"/>
        <end position="500"/>
    </location>
</feature>
<dbReference type="PROSITE" id="PS00194">
    <property type="entry name" value="THIOREDOXIN_1"/>
    <property type="match status" value="1"/>
</dbReference>
<dbReference type="Pfam" id="PF13899">
    <property type="entry name" value="Thioredoxin_7"/>
    <property type="match status" value="1"/>
</dbReference>
<comment type="caution">
    <text evidence="20">The sequence shown here is derived from an EMBL/GenBank/DDBJ whole genome shotgun (WGS) entry which is preliminary data.</text>
</comment>
<proteinExistence type="inferred from homology"/>
<dbReference type="CDD" id="cd02953">
    <property type="entry name" value="DsbDgamma"/>
    <property type="match status" value="1"/>
</dbReference>
<keyword evidence="15 18" id="KW-0676">Redox-active center</keyword>
<evidence type="ECO:0000256" key="10">
    <source>
        <dbReference type="ARBA" id="ARBA00022989"/>
    </source>
</evidence>
<evidence type="ECO:0000256" key="11">
    <source>
        <dbReference type="ARBA" id="ARBA00023002"/>
    </source>
</evidence>
<dbReference type="PANTHER" id="PTHR32234">
    <property type="entry name" value="THIOL:DISULFIDE INTERCHANGE PROTEIN DSBD"/>
    <property type="match status" value="1"/>
</dbReference>
<dbReference type="InterPro" id="IPR017937">
    <property type="entry name" value="Thioredoxin_CS"/>
</dbReference>
<keyword evidence="8 18" id="KW-0201">Cytochrome c-type biogenesis</keyword>
<keyword evidence="10 18" id="KW-1133">Transmembrane helix</keyword>
<keyword evidence="6 18" id="KW-0812">Transmembrane</keyword>
<feature type="disulfide bond" description="Redox-active" evidence="18">
    <location>
        <begin position="118"/>
        <end position="124"/>
    </location>
</feature>
<dbReference type="NCBIfam" id="NF001419">
    <property type="entry name" value="PRK00293.1"/>
    <property type="match status" value="1"/>
</dbReference>
<dbReference type="Proteomes" id="UP001597106">
    <property type="component" value="Unassembled WGS sequence"/>
</dbReference>
<keyword evidence="7" id="KW-0732">Signal</keyword>
<comment type="subcellular location">
    <subcellularLocation>
        <location evidence="1 18">Cell inner membrane</location>
        <topology evidence="1 18">Multi-pass membrane protein</topology>
    </subcellularLocation>
</comment>
<dbReference type="InterPro" id="IPR003834">
    <property type="entry name" value="Cyt_c_assmbl_TM_dom"/>
</dbReference>
<feature type="transmembrane region" description="Helical" evidence="18">
    <location>
        <begin position="368"/>
        <end position="385"/>
    </location>
</feature>
<organism evidence="20 21">
    <name type="scientific">Methylophilus glucosoxydans</name>
    <dbReference type="NCBI Taxonomy" id="752553"/>
    <lineage>
        <taxon>Bacteria</taxon>
        <taxon>Pseudomonadati</taxon>
        <taxon>Pseudomonadota</taxon>
        <taxon>Betaproteobacteria</taxon>
        <taxon>Nitrosomonadales</taxon>
        <taxon>Methylophilaceae</taxon>
        <taxon>Methylophilus</taxon>
    </lineage>
</organism>
<evidence type="ECO:0000256" key="9">
    <source>
        <dbReference type="ARBA" id="ARBA00022982"/>
    </source>
</evidence>
<dbReference type="PROSITE" id="PS51352">
    <property type="entry name" value="THIOREDOXIN_2"/>
    <property type="match status" value="1"/>
</dbReference>
<evidence type="ECO:0000256" key="5">
    <source>
        <dbReference type="ARBA" id="ARBA00022519"/>
    </source>
</evidence>
<feature type="domain" description="Thioredoxin" evidence="19">
    <location>
        <begin position="448"/>
        <end position="581"/>
    </location>
</feature>
<dbReference type="Gene3D" id="3.40.30.10">
    <property type="entry name" value="Glutaredoxin"/>
    <property type="match status" value="1"/>
</dbReference>
<dbReference type="RefSeq" id="WP_379076838.1">
    <property type="nucleotide sequence ID" value="NZ_JBHTJW010000002.1"/>
</dbReference>
<gene>
    <name evidence="18 20" type="primary">dsbD</name>
    <name evidence="20" type="ORF">ACFQ1T_02880</name>
</gene>
<dbReference type="EMBL" id="JBHTJW010000002">
    <property type="protein sequence ID" value="MFD0928717.1"/>
    <property type="molecule type" value="Genomic_DNA"/>
</dbReference>
<evidence type="ECO:0000313" key="20">
    <source>
        <dbReference type="EMBL" id="MFD0928717.1"/>
    </source>
</evidence>
<comment type="catalytic activity">
    <reaction evidence="17 18">
        <text>[protein]-dithiol + NADP(+) = [protein]-disulfide + NADPH + H(+)</text>
        <dbReference type="Rhea" id="RHEA:18753"/>
        <dbReference type="Rhea" id="RHEA-COMP:10593"/>
        <dbReference type="Rhea" id="RHEA-COMP:10594"/>
        <dbReference type="ChEBI" id="CHEBI:15378"/>
        <dbReference type="ChEBI" id="CHEBI:29950"/>
        <dbReference type="ChEBI" id="CHEBI:50058"/>
        <dbReference type="ChEBI" id="CHEBI:57783"/>
        <dbReference type="ChEBI" id="CHEBI:58349"/>
        <dbReference type="EC" id="1.8.1.8"/>
    </reaction>
</comment>